<evidence type="ECO:0000259" key="2">
    <source>
        <dbReference type="PROSITE" id="PS50943"/>
    </source>
</evidence>
<dbReference type="GO" id="GO:0003677">
    <property type="term" value="F:DNA binding"/>
    <property type="evidence" value="ECO:0007669"/>
    <property type="project" value="UniProtKB-KW"/>
</dbReference>
<dbReference type="SMART" id="SM00530">
    <property type="entry name" value="HTH_XRE"/>
    <property type="match status" value="1"/>
</dbReference>
<feature type="domain" description="HTH cro/C1-type" evidence="2">
    <location>
        <begin position="14"/>
        <end position="68"/>
    </location>
</feature>
<evidence type="ECO:0000256" key="1">
    <source>
        <dbReference type="ARBA" id="ARBA00023125"/>
    </source>
</evidence>
<dbReference type="Pfam" id="PF01381">
    <property type="entry name" value="HTH_3"/>
    <property type="match status" value="1"/>
</dbReference>
<accession>A0A955HZG5</accession>
<reference evidence="3" key="1">
    <citation type="submission" date="2020-04" db="EMBL/GenBank/DDBJ databases">
        <authorList>
            <person name="Zhang T."/>
        </authorList>
    </citation>
    <scope>NUCLEOTIDE SEQUENCE</scope>
    <source>
        <strain evidence="3">HKST-UBA16</strain>
    </source>
</reference>
<reference evidence="3" key="2">
    <citation type="journal article" date="2021" name="Microbiome">
        <title>Successional dynamics and alternative stable states in a saline activated sludge microbial community over 9 years.</title>
        <authorList>
            <person name="Wang Y."/>
            <person name="Ye J."/>
            <person name="Ju F."/>
            <person name="Liu L."/>
            <person name="Boyd J.A."/>
            <person name="Deng Y."/>
            <person name="Parks D.H."/>
            <person name="Jiang X."/>
            <person name="Yin X."/>
            <person name="Woodcroft B.J."/>
            <person name="Tyson G.W."/>
            <person name="Hugenholtz P."/>
            <person name="Polz M.F."/>
            <person name="Zhang T."/>
        </authorList>
    </citation>
    <scope>NUCLEOTIDE SEQUENCE</scope>
    <source>
        <strain evidence="3">HKST-UBA16</strain>
    </source>
</reference>
<sequence length="138" mass="16103">MKNDELNKKVGINLKKARKEVGLTQVDLAKRMNMSPMMISRYEVGLNSIPYKRIERIAQILGKPVSYFFDGKVEKREYKLAESIVTQAPKDMLAFSLGKNANKQEAIKEAIQQMKNWYKKHNMQKSTKKSFTDWWEGK</sequence>
<dbReference type="Proteomes" id="UP000748332">
    <property type="component" value="Unassembled WGS sequence"/>
</dbReference>
<proteinExistence type="predicted"/>
<dbReference type="Gene3D" id="1.10.260.40">
    <property type="entry name" value="lambda repressor-like DNA-binding domains"/>
    <property type="match status" value="1"/>
</dbReference>
<gene>
    <name evidence="3" type="ORF">KC622_03060</name>
</gene>
<dbReference type="InterPro" id="IPR001387">
    <property type="entry name" value="Cro/C1-type_HTH"/>
</dbReference>
<name>A0A955HZG5_9BACT</name>
<dbReference type="PANTHER" id="PTHR46558:SF4">
    <property type="entry name" value="DNA-BIDING PHAGE PROTEIN"/>
    <property type="match status" value="1"/>
</dbReference>
<evidence type="ECO:0000313" key="4">
    <source>
        <dbReference type="Proteomes" id="UP000748332"/>
    </source>
</evidence>
<keyword evidence="1" id="KW-0238">DNA-binding</keyword>
<dbReference type="CDD" id="cd00093">
    <property type="entry name" value="HTH_XRE"/>
    <property type="match status" value="1"/>
</dbReference>
<protein>
    <submittedName>
        <fullName evidence="3">Helix-turn-helix transcriptional regulator</fullName>
    </submittedName>
</protein>
<dbReference type="EMBL" id="JAGQLM010000133">
    <property type="protein sequence ID" value="MCA9375284.1"/>
    <property type="molecule type" value="Genomic_DNA"/>
</dbReference>
<evidence type="ECO:0000313" key="3">
    <source>
        <dbReference type="EMBL" id="MCA9375284.1"/>
    </source>
</evidence>
<dbReference type="PANTHER" id="PTHR46558">
    <property type="entry name" value="TRACRIPTIONAL REGULATORY PROTEIN-RELATED-RELATED"/>
    <property type="match status" value="1"/>
</dbReference>
<dbReference type="InterPro" id="IPR010982">
    <property type="entry name" value="Lambda_DNA-bd_dom_sf"/>
</dbReference>
<dbReference type="SUPFAM" id="SSF47413">
    <property type="entry name" value="lambda repressor-like DNA-binding domains"/>
    <property type="match status" value="1"/>
</dbReference>
<dbReference type="PROSITE" id="PS50943">
    <property type="entry name" value="HTH_CROC1"/>
    <property type="match status" value="1"/>
</dbReference>
<dbReference type="AlphaFoldDB" id="A0A955HZG5"/>
<comment type="caution">
    <text evidence="3">The sequence shown here is derived from an EMBL/GenBank/DDBJ whole genome shotgun (WGS) entry which is preliminary data.</text>
</comment>
<organism evidence="3 4">
    <name type="scientific">Candidatus Dojkabacteria bacterium</name>
    <dbReference type="NCBI Taxonomy" id="2099670"/>
    <lineage>
        <taxon>Bacteria</taxon>
        <taxon>Candidatus Dojkabacteria</taxon>
    </lineage>
</organism>